<reference evidence="5 6" key="1">
    <citation type="submission" date="2017-10" db="EMBL/GenBank/DDBJ databases">
        <title>Massilia psychrophilum sp. nov., a novel purple-pigmented bacterium isolated from Tianshan glacier, Xinjiang Municipality, China.</title>
        <authorList>
            <person name="Wang H."/>
        </authorList>
    </citation>
    <scope>NUCLEOTIDE SEQUENCE [LARGE SCALE GENOMIC DNA]</scope>
    <source>
        <strain evidence="5 6">JCM 30074</strain>
    </source>
</reference>
<dbReference type="AlphaFoldDB" id="A0A2G8TCR2"/>
<evidence type="ECO:0000313" key="6">
    <source>
        <dbReference type="Proteomes" id="UP000230390"/>
    </source>
</evidence>
<dbReference type="SUPFAM" id="SSF47188">
    <property type="entry name" value="Hemerythrin-like"/>
    <property type="match status" value="1"/>
</dbReference>
<protein>
    <recommendedName>
        <fullName evidence="7">Hemerythrin-like domain-containing protein</fullName>
    </recommendedName>
</protein>
<organism evidence="5 6">
    <name type="scientific">Massilia eurypsychrophila</name>
    <dbReference type="NCBI Taxonomy" id="1485217"/>
    <lineage>
        <taxon>Bacteria</taxon>
        <taxon>Pseudomonadati</taxon>
        <taxon>Pseudomonadota</taxon>
        <taxon>Betaproteobacteria</taxon>
        <taxon>Burkholderiales</taxon>
        <taxon>Oxalobacteraceae</taxon>
        <taxon>Telluria group</taxon>
        <taxon>Massilia</taxon>
    </lineage>
</organism>
<dbReference type="EMBL" id="PDOC01000011">
    <property type="protein sequence ID" value="PIL43820.1"/>
    <property type="molecule type" value="Genomic_DNA"/>
</dbReference>
<sequence length="134" mass="15266">MERLARTPDDQFADGFNDLIAELETRLRDEEAVMEALNYPALRSHREQHARALAALHHAQPQVEGGDIALGHEALQLLPKWLLLHRSTMDLALASATRSPTPRSRRHSTAARTDSQDRRARYVRVQAQGEWERV</sequence>
<dbReference type="Gene3D" id="1.20.120.50">
    <property type="entry name" value="Hemerythrin-like"/>
    <property type="match status" value="1"/>
</dbReference>
<feature type="region of interest" description="Disordered" evidence="4">
    <location>
        <begin position="94"/>
        <end position="119"/>
    </location>
</feature>
<gene>
    <name evidence="5" type="ORF">CR105_17490</name>
</gene>
<evidence type="ECO:0000256" key="1">
    <source>
        <dbReference type="ARBA" id="ARBA00010587"/>
    </source>
</evidence>
<comment type="similarity">
    <text evidence="1">Belongs to the hemerythrin family.</text>
</comment>
<dbReference type="Proteomes" id="UP000230390">
    <property type="component" value="Unassembled WGS sequence"/>
</dbReference>
<keyword evidence="3" id="KW-0408">Iron</keyword>
<name>A0A2G8TCR2_9BURK</name>
<dbReference type="GO" id="GO:0046872">
    <property type="term" value="F:metal ion binding"/>
    <property type="evidence" value="ECO:0007669"/>
    <property type="project" value="UniProtKB-KW"/>
</dbReference>
<evidence type="ECO:0000256" key="3">
    <source>
        <dbReference type="ARBA" id="ARBA00023004"/>
    </source>
</evidence>
<keyword evidence="2" id="KW-0479">Metal-binding</keyword>
<comment type="caution">
    <text evidence="5">The sequence shown here is derived from an EMBL/GenBank/DDBJ whole genome shotgun (WGS) entry which is preliminary data.</text>
</comment>
<evidence type="ECO:0000256" key="2">
    <source>
        <dbReference type="ARBA" id="ARBA00022723"/>
    </source>
</evidence>
<dbReference type="InterPro" id="IPR035938">
    <property type="entry name" value="Hemerythrin-like_sf"/>
</dbReference>
<proteinExistence type="inferred from homology"/>
<keyword evidence="6" id="KW-1185">Reference proteome</keyword>
<accession>A0A2G8TCR2</accession>
<evidence type="ECO:0008006" key="7">
    <source>
        <dbReference type="Google" id="ProtNLM"/>
    </source>
</evidence>
<evidence type="ECO:0000256" key="4">
    <source>
        <dbReference type="SAM" id="MobiDB-lite"/>
    </source>
</evidence>
<evidence type="ECO:0000313" key="5">
    <source>
        <dbReference type="EMBL" id="PIL43820.1"/>
    </source>
</evidence>